<accession>B0XNQ2</accession>
<protein>
    <submittedName>
        <fullName evidence="1">Uncharacterized protein</fullName>
    </submittedName>
</protein>
<reference evidence="1 2" key="1">
    <citation type="journal article" date="2008" name="PLoS Genet.">
        <title>Genomic islands in the pathogenic filamentous fungus Aspergillus fumigatus.</title>
        <authorList>
            <person name="Fedorova N.D."/>
            <person name="Khaldi N."/>
            <person name="Joardar V.S."/>
            <person name="Maiti R."/>
            <person name="Amedeo P."/>
            <person name="Anderson M.J."/>
            <person name="Crabtree J."/>
            <person name="Silva J.C."/>
            <person name="Badger J.H."/>
            <person name="Albarraq A."/>
            <person name="Angiuoli S."/>
            <person name="Bussey H."/>
            <person name="Bowyer P."/>
            <person name="Cotty P.J."/>
            <person name="Dyer P.S."/>
            <person name="Egan A."/>
            <person name="Galens K."/>
            <person name="Fraser-Liggett C.M."/>
            <person name="Haas B.J."/>
            <person name="Inman J.M."/>
            <person name="Kent R."/>
            <person name="Lemieux S."/>
            <person name="Malavazi I."/>
            <person name="Orvis J."/>
            <person name="Roemer T."/>
            <person name="Ronning C.M."/>
            <person name="Sundaram J.P."/>
            <person name="Sutton G."/>
            <person name="Turner G."/>
            <person name="Venter J.C."/>
            <person name="White O.R."/>
            <person name="Whitty B.R."/>
            <person name="Youngman P."/>
            <person name="Wolfe K.H."/>
            <person name="Goldman G.H."/>
            <person name="Wortman J.R."/>
            <person name="Jiang B."/>
            <person name="Denning D.W."/>
            <person name="Nierman W.C."/>
        </authorList>
    </citation>
    <scope>NUCLEOTIDE SEQUENCE [LARGE SCALE GENOMIC DNA]</scope>
    <source>
        <strain evidence="2">CBS 144.89 / FGSC A1163 / CEA10</strain>
    </source>
</reference>
<gene>
    <name evidence="1" type="ORF">AFUB_005080</name>
</gene>
<evidence type="ECO:0000313" key="2">
    <source>
        <dbReference type="Proteomes" id="UP000001699"/>
    </source>
</evidence>
<dbReference type="HOGENOM" id="CLU_2235979_0_0_1"/>
<keyword evidence="2" id="KW-1185">Reference proteome</keyword>
<dbReference type="EMBL" id="DS499594">
    <property type="protein sequence ID" value="EDP55812.1"/>
    <property type="molecule type" value="Genomic_DNA"/>
</dbReference>
<dbReference type="VEuPathDB" id="FungiDB:AFUB_005080"/>
<proteinExistence type="predicted"/>
<sequence>MLWLVPNHRVQSNRAPKGTVPTLTLEESINQRQSTSHWNPAFEMILDFIRSAPVLLSPIKVGMTGQVFLVAYQLSLWMLLLAEMSVLAAVQPPCTTTLIANIPTH</sequence>
<organism evidence="1 2">
    <name type="scientific">Aspergillus fumigatus (strain CBS 144.89 / FGSC A1163 / CEA10)</name>
    <name type="common">Neosartorya fumigata</name>
    <dbReference type="NCBI Taxonomy" id="451804"/>
    <lineage>
        <taxon>Eukaryota</taxon>
        <taxon>Fungi</taxon>
        <taxon>Dikarya</taxon>
        <taxon>Ascomycota</taxon>
        <taxon>Pezizomycotina</taxon>
        <taxon>Eurotiomycetes</taxon>
        <taxon>Eurotiomycetidae</taxon>
        <taxon>Eurotiales</taxon>
        <taxon>Aspergillaceae</taxon>
        <taxon>Aspergillus</taxon>
        <taxon>Aspergillus subgen. Fumigati</taxon>
    </lineage>
</organism>
<dbReference type="Proteomes" id="UP000001699">
    <property type="component" value="Unassembled WGS sequence"/>
</dbReference>
<evidence type="ECO:0000313" key="1">
    <source>
        <dbReference type="EMBL" id="EDP55812.1"/>
    </source>
</evidence>
<dbReference type="AlphaFoldDB" id="B0XNQ2"/>
<name>B0XNQ2_ASPFC</name>